<keyword evidence="2" id="KW-1185">Reference proteome</keyword>
<comment type="caution">
    <text evidence="1">The sequence shown here is derived from an EMBL/GenBank/DDBJ whole genome shotgun (WGS) entry which is preliminary data.</text>
</comment>
<organism evidence="1 2">
    <name type="scientific">Thelephora ganbajun</name>
    <name type="common">Ganba fungus</name>
    <dbReference type="NCBI Taxonomy" id="370292"/>
    <lineage>
        <taxon>Eukaryota</taxon>
        <taxon>Fungi</taxon>
        <taxon>Dikarya</taxon>
        <taxon>Basidiomycota</taxon>
        <taxon>Agaricomycotina</taxon>
        <taxon>Agaricomycetes</taxon>
        <taxon>Thelephorales</taxon>
        <taxon>Thelephoraceae</taxon>
        <taxon>Thelephora</taxon>
    </lineage>
</organism>
<reference evidence="1" key="2">
    <citation type="journal article" date="2020" name="Nat. Commun.">
        <title>Large-scale genome sequencing of mycorrhizal fungi provides insights into the early evolution of symbiotic traits.</title>
        <authorList>
            <person name="Miyauchi S."/>
            <person name="Kiss E."/>
            <person name="Kuo A."/>
            <person name="Drula E."/>
            <person name="Kohler A."/>
            <person name="Sanchez-Garcia M."/>
            <person name="Morin E."/>
            <person name="Andreopoulos B."/>
            <person name="Barry K.W."/>
            <person name="Bonito G."/>
            <person name="Buee M."/>
            <person name="Carver A."/>
            <person name="Chen C."/>
            <person name="Cichocki N."/>
            <person name="Clum A."/>
            <person name="Culley D."/>
            <person name="Crous P.W."/>
            <person name="Fauchery L."/>
            <person name="Girlanda M."/>
            <person name="Hayes R.D."/>
            <person name="Keri Z."/>
            <person name="LaButti K."/>
            <person name="Lipzen A."/>
            <person name="Lombard V."/>
            <person name="Magnuson J."/>
            <person name="Maillard F."/>
            <person name="Murat C."/>
            <person name="Nolan M."/>
            <person name="Ohm R.A."/>
            <person name="Pangilinan J."/>
            <person name="Pereira M.F."/>
            <person name="Perotto S."/>
            <person name="Peter M."/>
            <person name="Pfister S."/>
            <person name="Riley R."/>
            <person name="Sitrit Y."/>
            <person name="Stielow J.B."/>
            <person name="Szollosi G."/>
            <person name="Zifcakova L."/>
            <person name="Stursova M."/>
            <person name="Spatafora J.W."/>
            <person name="Tedersoo L."/>
            <person name="Vaario L.M."/>
            <person name="Yamada A."/>
            <person name="Yan M."/>
            <person name="Wang P."/>
            <person name="Xu J."/>
            <person name="Bruns T."/>
            <person name="Baldrian P."/>
            <person name="Vilgalys R."/>
            <person name="Dunand C."/>
            <person name="Henrissat B."/>
            <person name="Grigoriev I.V."/>
            <person name="Hibbett D."/>
            <person name="Nagy L.G."/>
            <person name="Martin F.M."/>
        </authorList>
    </citation>
    <scope>NUCLEOTIDE SEQUENCE</scope>
    <source>
        <strain evidence="1">P2</strain>
    </source>
</reference>
<sequence>MPRENRKRGKKYKKPVQNKPEPEADPDVHQEDADYEGDQETGNFGSGDRPSWVVREREPQVNLEAPFGYVDADVKAYFRTVELQIRDWQENPAHGSSGYSDANEHEQDPNEDRRLFLSAALQEMSGKELQLATDPDCSGILERMAYSMDDFTRRVFMDRLAGSYEQLSTHRFASHVCQTVLTVASETIAREARGNMPTVDPEQGELRTITQLVSDAAEELLPSLSSLVMDQFASHVVRILLVLFSPHLFPPDFNTIRSKRSSVWKSSQGTMKSVFASQGGPQGGKSALKAHTIPEFSELARRFVQQLRKDLDANEVRALAANKVASPVLQMLIEIEADQGMSDLPESLMDRALMGLITLHREDPSRKPEASDFLGTLLRDATSSHLLETLVTKSSPPIFRLLWSTYFQQQLPRLSVHPVANFVVARALSRIDQVQLGGVCEELGKSWQKIIKSSRVGIVKALVDRAVTLDSREGDLVEAVCSAFELKTPEDRVSFVPCVLHLATLSEHQARLKQPTPQGGLESSGKQKKLKRLPNSQPGTLQPQTQGALLLSSMMHMAYPHNSVLLESINSLSIPDLITMAHHPTSSRVLDAIFESSTVSQRARNKFVLRFVGHLHELVDDKFGSRVGDRLWAGSDPYLKEKIAKSLQLHEQSLAGSQYGKYFVRNMNLLLLKRDPDAWRAQQSSRGKVPISSTSGQTKSISSISTAEKPSEQPSAEAPPKLISKRKRKEGDDIDKVFDSTLGKKQKRSALPPAREEPNVFMGYDATGLEGVLGAIKDTPTGDKDRRHKKKKAR</sequence>
<name>A0ACB6ZHQ8_THEGA</name>
<reference evidence="1" key="1">
    <citation type="submission" date="2019-10" db="EMBL/GenBank/DDBJ databases">
        <authorList>
            <consortium name="DOE Joint Genome Institute"/>
            <person name="Kuo A."/>
            <person name="Miyauchi S."/>
            <person name="Kiss E."/>
            <person name="Drula E."/>
            <person name="Kohler A."/>
            <person name="Sanchez-Garcia M."/>
            <person name="Andreopoulos B."/>
            <person name="Barry K.W."/>
            <person name="Bonito G."/>
            <person name="Buee M."/>
            <person name="Carver A."/>
            <person name="Chen C."/>
            <person name="Cichocki N."/>
            <person name="Clum A."/>
            <person name="Culley D."/>
            <person name="Crous P.W."/>
            <person name="Fauchery L."/>
            <person name="Girlanda M."/>
            <person name="Hayes R."/>
            <person name="Keri Z."/>
            <person name="Labutti K."/>
            <person name="Lipzen A."/>
            <person name="Lombard V."/>
            <person name="Magnuson J."/>
            <person name="Maillard F."/>
            <person name="Morin E."/>
            <person name="Murat C."/>
            <person name="Nolan M."/>
            <person name="Ohm R."/>
            <person name="Pangilinan J."/>
            <person name="Pereira M."/>
            <person name="Perotto S."/>
            <person name="Peter M."/>
            <person name="Riley R."/>
            <person name="Sitrit Y."/>
            <person name="Stielow B."/>
            <person name="Szollosi G."/>
            <person name="Zifcakova L."/>
            <person name="Stursova M."/>
            <person name="Spatafora J.W."/>
            <person name="Tedersoo L."/>
            <person name="Vaario L.-M."/>
            <person name="Yamada A."/>
            <person name="Yan M."/>
            <person name="Wang P."/>
            <person name="Xu J."/>
            <person name="Bruns T."/>
            <person name="Baldrian P."/>
            <person name="Vilgalys R."/>
            <person name="Henrissat B."/>
            <person name="Grigoriev I.V."/>
            <person name="Hibbett D."/>
            <person name="Nagy L.G."/>
            <person name="Martin F.M."/>
        </authorList>
    </citation>
    <scope>NUCLEOTIDE SEQUENCE</scope>
    <source>
        <strain evidence="1">P2</strain>
    </source>
</reference>
<accession>A0ACB6ZHQ8</accession>
<protein>
    <submittedName>
        <fullName evidence="1">ARM repeat-containing protein</fullName>
    </submittedName>
</protein>
<evidence type="ECO:0000313" key="2">
    <source>
        <dbReference type="Proteomes" id="UP000886501"/>
    </source>
</evidence>
<proteinExistence type="predicted"/>
<dbReference type="EMBL" id="MU117999">
    <property type="protein sequence ID" value="KAF9649340.1"/>
    <property type="molecule type" value="Genomic_DNA"/>
</dbReference>
<gene>
    <name evidence="1" type="ORF">BDM02DRAFT_3186367</name>
</gene>
<evidence type="ECO:0000313" key="1">
    <source>
        <dbReference type="EMBL" id="KAF9649340.1"/>
    </source>
</evidence>
<dbReference type="Proteomes" id="UP000886501">
    <property type="component" value="Unassembled WGS sequence"/>
</dbReference>